<evidence type="ECO:0000313" key="2">
    <source>
        <dbReference type="Proteomes" id="UP001055439"/>
    </source>
</evidence>
<accession>A0A9E7HJ29</accession>
<keyword evidence="2" id="KW-1185">Reference proteome</keyword>
<evidence type="ECO:0000313" key="1">
    <source>
        <dbReference type="EMBL" id="URE30882.1"/>
    </source>
</evidence>
<proteinExistence type="predicted"/>
<sequence length="56" mass="6097">MLKQKPDGAYLINTENKNPCAYPNTAAQIYQIGECDGKNPRRLSTSDGDAPPVAIF</sequence>
<dbReference type="Proteomes" id="UP001055439">
    <property type="component" value="Chromosome 8"/>
</dbReference>
<protein>
    <submittedName>
        <fullName evidence="1">Uncharacterized protein</fullName>
    </submittedName>
</protein>
<name>A0A9E7HJ29_9LILI</name>
<organism evidence="1 2">
    <name type="scientific">Musa troglodytarum</name>
    <name type="common">fe'i banana</name>
    <dbReference type="NCBI Taxonomy" id="320322"/>
    <lineage>
        <taxon>Eukaryota</taxon>
        <taxon>Viridiplantae</taxon>
        <taxon>Streptophyta</taxon>
        <taxon>Embryophyta</taxon>
        <taxon>Tracheophyta</taxon>
        <taxon>Spermatophyta</taxon>
        <taxon>Magnoliopsida</taxon>
        <taxon>Liliopsida</taxon>
        <taxon>Zingiberales</taxon>
        <taxon>Musaceae</taxon>
        <taxon>Musa</taxon>
    </lineage>
</organism>
<reference evidence="1" key="1">
    <citation type="submission" date="2022-05" db="EMBL/GenBank/DDBJ databases">
        <title>The Musa troglodytarum L. genome provides insights into the mechanism of non-climacteric behaviour and enrichment of carotenoids.</title>
        <authorList>
            <person name="Wang J."/>
        </authorList>
    </citation>
    <scope>NUCLEOTIDE SEQUENCE</scope>
    <source>
        <tissue evidence="1">Leaf</tissue>
    </source>
</reference>
<dbReference type="AlphaFoldDB" id="A0A9E7HJ29"/>
<gene>
    <name evidence="1" type="ORF">MUK42_35416</name>
</gene>
<dbReference type="EMBL" id="CP097510">
    <property type="protein sequence ID" value="URE30882.1"/>
    <property type="molecule type" value="Genomic_DNA"/>
</dbReference>